<accession>A0A811KQ56</accession>
<reference evidence="1" key="1">
    <citation type="submission" date="2020-09" db="EMBL/GenBank/DDBJ databases">
        <authorList>
            <person name="Kikuchi T."/>
        </authorList>
    </citation>
    <scope>NUCLEOTIDE SEQUENCE</scope>
    <source>
        <strain evidence="1">SH1</strain>
    </source>
</reference>
<dbReference type="GO" id="GO:0016990">
    <property type="term" value="F:arginine deiminase activity"/>
    <property type="evidence" value="ECO:0007669"/>
    <property type="project" value="TreeGrafter"/>
</dbReference>
<dbReference type="OrthoDB" id="5912197at2759"/>
<dbReference type="Proteomes" id="UP000783686">
    <property type="component" value="Unassembled WGS sequence"/>
</dbReference>
<sequence>MSSKAVKTILMCNPTYFQVKYSINPWMKINQPVDVPKAKKQWTALKDAIEKAGAEVKVMEPHGAEQYPDLVFTANAATVRGKTAYLANFFYPERQGERYFYNKWFSDNGYTTTGSLDIPFEGTGDALWAGFKRDKLICGVGPRTDVRALDQLKTDLSVNSNAEFKTVGMRLIDPRFYHIDTCLCPLNGDLGIYYPYAFDPISRHNLKNELELIPVSHDDASRFACNAVVVGKTVIMNEGSELIARDLQKFGYDTVFVNMSEFLKSGGSCKCCTLEI</sequence>
<evidence type="ECO:0008006" key="3">
    <source>
        <dbReference type="Google" id="ProtNLM"/>
    </source>
</evidence>
<dbReference type="AlphaFoldDB" id="A0A811KQ56"/>
<dbReference type="EMBL" id="CAJFDH010000003">
    <property type="protein sequence ID" value="CAD5217797.1"/>
    <property type="molecule type" value="Genomic_DNA"/>
</dbReference>
<comment type="caution">
    <text evidence="1">The sequence shown here is derived from an EMBL/GenBank/DDBJ whole genome shotgun (WGS) entry which is preliminary data.</text>
</comment>
<name>A0A811KQ56_9BILA</name>
<gene>
    <name evidence="1" type="ORF">BOKJ2_LOCUS7272</name>
</gene>
<protein>
    <recommendedName>
        <fullName evidence="3">Amidinotransferase</fullName>
    </recommendedName>
</protein>
<organism evidence="1 2">
    <name type="scientific">Bursaphelenchus okinawaensis</name>
    <dbReference type="NCBI Taxonomy" id="465554"/>
    <lineage>
        <taxon>Eukaryota</taxon>
        <taxon>Metazoa</taxon>
        <taxon>Ecdysozoa</taxon>
        <taxon>Nematoda</taxon>
        <taxon>Chromadorea</taxon>
        <taxon>Rhabditida</taxon>
        <taxon>Tylenchina</taxon>
        <taxon>Tylenchomorpha</taxon>
        <taxon>Aphelenchoidea</taxon>
        <taxon>Aphelenchoididae</taxon>
        <taxon>Bursaphelenchus</taxon>
    </lineage>
</organism>
<dbReference type="Proteomes" id="UP000614601">
    <property type="component" value="Unassembled WGS sequence"/>
</dbReference>
<evidence type="ECO:0000313" key="2">
    <source>
        <dbReference type="Proteomes" id="UP000614601"/>
    </source>
</evidence>
<keyword evidence="2" id="KW-1185">Reference proteome</keyword>
<proteinExistence type="predicted"/>
<dbReference type="GO" id="GO:0019546">
    <property type="term" value="P:L-arginine deiminase pathway"/>
    <property type="evidence" value="ECO:0007669"/>
    <property type="project" value="TreeGrafter"/>
</dbReference>
<dbReference type="EMBL" id="CAJFCW020000003">
    <property type="protein sequence ID" value="CAG9108512.1"/>
    <property type="molecule type" value="Genomic_DNA"/>
</dbReference>
<dbReference type="SUPFAM" id="SSF55909">
    <property type="entry name" value="Pentein"/>
    <property type="match status" value="1"/>
</dbReference>
<dbReference type="PANTHER" id="PTHR47271">
    <property type="entry name" value="ARGININE DEIMINASE"/>
    <property type="match status" value="1"/>
</dbReference>
<dbReference type="Gene3D" id="3.75.10.10">
    <property type="entry name" value="L-arginine/glycine Amidinotransferase, Chain A"/>
    <property type="match status" value="1"/>
</dbReference>
<dbReference type="Pfam" id="PF19420">
    <property type="entry name" value="DDAH_eukar"/>
    <property type="match status" value="1"/>
</dbReference>
<dbReference type="PANTHER" id="PTHR47271:SF2">
    <property type="entry name" value="ARGININE DEIMINASE"/>
    <property type="match status" value="1"/>
</dbReference>
<evidence type="ECO:0000313" key="1">
    <source>
        <dbReference type="EMBL" id="CAD5217797.1"/>
    </source>
</evidence>